<dbReference type="Proteomes" id="UP000249725">
    <property type="component" value="Unassembled WGS sequence"/>
</dbReference>
<dbReference type="Pfam" id="PF13861">
    <property type="entry name" value="FLgD_tudor"/>
    <property type="match status" value="1"/>
</dbReference>
<comment type="function">
    <text evidence="4 5">Required for flagellar hook formation. May act as a scaffolding protein.</text>
</comment>
<comment type="similarity">
    <text evidence="1 5">Belongs to the FlgD family.</text>
</comment>
<accession>A0A328AFB4</accession>
<evidence type="ECO:0000256" key="6">
    <source>
        <dbReference type="SAM" id="MobiDB-lite"/>
    </source>
</evidence>
<evidence type="ECO:0000256" key="3">
    <source>
        <dbReference type="ARBA" id="ARBA00022795"/>
    </source>
</evidence>
<dbReference type="InterPro" id="IPR005648">
    <property type="entry name" value="FlgD"/>
</dbReference>
<dbReference type="OrthoDB" id="9785233at2"/>
<keyword evidence="10" id="KW-1185">Reference proteome</keyword>
<dbReference type="Gene3D" id="2.30.30.910">
    <property type="match status" value="1"/>
</dbReference>
<protein>
    <recommendedName>
        <fullName evidence="2 5">Basal-body rod modification protein FlgD</fullName>
    </recommendedName>
</protein>
<evidence type="ECO:0000259" key="7">
    <source>
        <dbReference type="Pfam" id="PF13860"/>
    </source>
</evidence>
<dbReference type="GO" id="GO:0044781">
    <property type="term" value="P:bacterial-type flagellum organization"/>
    <property type="evidence" value="ECO:0007669"/>
    <property type="project" value="UniProtKB-UniRule"/>
</dbReference>
<gene>
    <name evidence="9" type="ORF">DJ018_16270</name>
</gene>
<dbReference type="Gene3D" id="2.60.40.4070">
    <property type="match status" value="1"/>
</dbReference>
<feature type="region of interest" description="Disordered" evidence="6">
    <location>
        <begin position="217"/>
        <end position="260"/>
    </location>
</feature>
<dbReference type="AlphaFoldDB" id="A0A328AFB4"/>
<keyword evidence="3 5" id="KW-1005">Bacterial flagellum biogenesis</keyword>
<dbReference type="EMBL" id="QFYR01000004">
    <property type="protein sequence ID" value="RAK51488.1"/>
    <property type="molecule type" value="Genomic_DNA"/>
</dbReference>
<dbReference type="RefSeq" id="WP_111516023.1">
    <property type="nucleotide sequence ID" value="NZ_QFYR01000004.1"/>
</dbReference>
<dbReference type="Pfam" id="PF13860">
    <property type="entry name" value="FlgD_ig"/>
    <property type="match status" value="1"/>
</dbReference>
<sequence length="260" mass="27139">MAVTDVTNTGQTTATTNNASRTRLAENFEMFLTLLTTQMKNQDPLSPMDSNQFTQQVVQMTGVEQQLQTNDLLKQLVSNTATGIQAAVSLIGKDVKAVTDTTALSGGKATWTYKLDAEAKDVKLEILDSKGNVVAARSGAGKTAGEHNFTWDGKTAEGSNANEGQYTLRITAKGSDGKTVGTTTYVRGVVSGVEQSGGQTLLTINGGKVEWTKVTTITTPTTNTGGTTTPPTETAGGGSTTDPTTDPNNPDDETSPPAQA</sequence>
<reference evidence="10" key="1">
    <citation type="submission" date="2018-05" db="EMBL/GenBank/DDBJ databases">
        <authorList>
            <person name="Li X."/>
        </authorList>
    </citation>
    <scope>NUCLEOTIDE SEQUENCE [LARGE SCALE GENOMIC DNA]</scope>
    <source>
        <strain evidence="10">YIM 73061</strain>
    </source>
</reference>
<feature type="domain" description="FlgD/Vpr Ig-like" evidence="7">
    <location>
        <begin position="104"/>
        <end position="174"/>
    </location>
</feature>
<feature type="domain" description="FlgD Tudor-like" evidence="8">
    <location>
        <begin position="87"/>
        <end position="215"/>
    </location>
</feature>
<dbReference type="InterPro" id="IPR025963">
    <property type="entry name" value="FLgD_Tudor"/>
</dbReference>
<organism evidence="9 10">
    <name type="scientific">Phenylobacterium deserti</name>
    <dbReference type="NCBI Taxonomy" id="1914756"/>
    <lineage>
        <taxon>Bacteria</taxon>
        <taxon>Pseudomonadati</taxon>
        <taxon>Pseudomonadota</taxon>
        <taxon>Alphaproteobacteria</taxon>
        <taxon>Caulobacterales</taxon>
        <taxon>Caulobacteraceae</taxon>
        <taxon>Phenylobacterium</taxon>
    </lineage>
</organism>
<evidence type="ECO:0000259" key="8">
    <source>
        <dbReference type="Pfam" id="PF13861"/>
    </source>
</evidence>
<dbReference type="InterPro" id="IPR025965">
    <property type="entry name" value="FlgD/Vpr_Ig-like"/>
</dbReference>
<feature type="region of interest" description="Disordered" evidence="6">
    <location>
        <begin position="1"/>
        <end position="20"/>
    </location>
</feature>
<proteinExistence type="inferred from homology"/>
<evidence type="ECO:0000313" key="10">
    <source>
        <dbReference type="Proteomes" id="UP000249725"/>
    </source>
</evidence>
<dbReference type="Pfam" id="PF03963">
    <property type="entry name" value="FlgD"/>
    <property type="match status" value="1"/>
</dbReference>
<name>A0A328AFB4_9CAUL</name>
<evidence type="ECO:0000256" key="4">
    <source>
        <dbReference type="ARBA" id="ARBA00024746"/>
    </source>
</evidence>
<evidence type="ECO:0000313" key="9">
    <source>
        <dbReference type="EMBL" id="RAK51488.1"/>
    </source>
</evidence>
<comment type="caution">
    <text evidence="9">The sequence shown here is derived from an EMBL/GenBank/DDBJ whole genome shotgun (WGS) entry which is preliminary data.</text>
</comment>
<evidence type="ECO:0000256" key="2">
    <source>
        <dbReference type="ARBA" id="ARBA00016013"/>
    </source>
</evidence>
<evidence type="ECO:0000256" key="5">
    <source>
        <dbReference type="RuleBase" id="RU362076"/>
    </source>
</evidence>
<evidence type="ECO:0000256" key="1">
    <source>
        <dbReference type="ARBA" id="ARBA00010577"/>
    </source>
</evidence>
<feature type="compositionally biased region" description="Low complexity" evidence="6">
    <location>
        <begin position="217"/>
        <end position="248"/>
    </location>
</feature>